<evidence type="ECO:0000256" key="1">
    <source>
        <dbReference type="PROSITE-ProRule" id="PRU00076"/>
    </source>
</evidence>
<comment type="caution">
    <text evidence="4">The sequence shown here is derived from an EMBL/GenBank/DDBJ whole genome shotgun (WGS) entry which is preliminary data.</text>
</comment>
<dbReference type="Gene3D" id="2.10.25.10">
    <property type="entry name" value="Laminin"/>
    <property type="match status" value="3"/>
</dbReference>
<evidence type="ECO:0000313" key="5">
    <source>
        <dbReference type="Proteomes" id="UP001152747"/>
    </source>
</evidence>
<dbReference type="EMBL" id="CANHGI010000006">
    <property type="protein sequence ID" value="CAI5455438.1"/>
    <property type="molecule type" value="Genomic_DNA"/>
</dbReference>
<dbReference type="InterPro" id="IPR000742">
    <property type="entry name" value="EGF"/>
</dbReference>
<evidence type="ECO:0000259" key="3">
    <source>
        <dbReference type="PROSITE" id="PS50026"/>
    </source>
</evidence>
<feature type="signal peptide" evidence="2">
    <location>
        <begin position="1"/>
        <end position="21"/>
    </location>
</feature>
<dbReference type="PANTHER" id="PTHR34311">
    <property type="entry name" value="PROTEIN CBG21698-RELATED"/>
    <property type="match status" value="1"/>
</dbReference>
<name>A0A9P1J470_9PELO</name>
<dbReference type="SMART" id="SM00181">
    <property type="entry name" value="EGF"/>
    <property type="match status" value="3"/>
</dbReference>
<keyword evidence="5" id="KW-1185">Reference proteome</keyword>
<keyword evidence="1" id="KW-0245">EGF-like domain</keyword>
<dbReference type="PROSITE" id="PS00022">
    <property type="entry name" value="EGF_1"/>
    <property type="match status" value="3"/>
</dbReference>
<feature type="domain" description="EGF-like" evidence="3">
    <location>
        <begin position="62"/>
        <end position="99"/>
    </location>
</feature>
<accession>A0A9P1J470</accession>
<dbReference type="OrthoDB" id="5805496at2759"/>
<proteinExistence type="predicted"/>
<feature type="disulfide bond" evidence="1">
    <location>
        <begin position="985"/>
        <end position="994"/>
    </location>
</feature>
<keyword evidence="1" id="KW-1015">Disulfide bond</keyword>
<dbReference type="PROSITE" id="PS50026">
    <property type="entry name" value="EGF_3"/>
    <property type="match status" value="2"/>
</dbReference>
<evidence type="ECO:0000313" key="4">
    <source>
        <dbReference type="EMBL" id="CAI5455438.1"/>
    </source>
</evidence>
<dbReference type="PROSITE" id="PS01186">
    <property type="entry name" value="EGF_2"/>
    <property type="match status" value="3"/>
</dbReference>
<comment type="caution">
    <text evidence="1">Lacks conserved residue(s) required for the propagation of feature annotation.</text>
</comment>
<feature type="chain" id="PRO_5040391594" description="EGF-like domain-containing protein" evidence="2">
    <location>
        <begin position="22"/>
        <end position="1870"/>
    </location>
</feature>
<feature type="domain" description="EGF-like" evidence="3">
    <location>
        <begin position="962"/>
        <end position="995"/>
    </location>
</feature>
<protein>
    <recommendedName>
        <fullName evidence="3">EGF-like domain-containing protein</fullName>
    </recommendedName>
</protein>
<dbReference type="Proteomes" id="UP001152747">
    <property type="component" value="Unassembled WGS sequence"/>
</dbReference>
<sequence length="1870" mass="205781">MIILKLYLVLLICINLKWVTSQENSNIFVNRWIEDIDDSVSTTFCAHDGYLNQTCQCTTDYSGSNCLTRQCRNFGVDGKSFLRKDRCICPPGFLGKNCEPVRCVDGNNAVFQQSGKTVALLATPNRDMTQSWTNYNPIELICNYTSYTRIFSFSGIQRKVDPEEGNACNPKYSEDPCDNSICQPLELASLRDLVTAVPPNTIIFVVSNQKLDSTDDEVLQVIIASAIAKRVQINVVLYETITDIDSLNFLRNIATSTLGSFVKKGYEPEDAEISQGYQVIQALLQNFDNDIRPAALGLNANLPFQPNSDVYISGQTDYEQSLTIISSSNQAVEVVLSTTFWKLYRINASSLSFISVSGQSAGSQVIISTKDRLNVYSAFTTDKTYGTLEAAFPTTIAGSSYPLVSRFEYNGTVIGNYNDIRLYKGLLDSSLLNISNAFAYRSGCQFNFKTDATCQKSDIQFLYVLSSSNKPGIVPVYCLDKDIGISTYNSFLSTPNAASDFSIHQSYVDDAICSAEPAVNAYGKHSFVIISPNLKDKENSNLSSVDNLYRNPNSLFYQLYSYLKATNPNQYSNYIGALYSSNQINNLTVENTYEYFLTRIMNFASTSPDYVSGATPIDIIQHITSTLENINLKPFSDVFVILDSPFNNTTDKSTLLTQIQSKRIRLYILYVQTYSSLEDEDYIFLNDLVIRSSGGILSVLNSYDDVKQFFTMYTNYLVDNDLILSGFSKTPRAGISLNDANLVRGNSYLLLVTNRNPTILSSGSVNVTVSSIGPSAIPVTSLNNFGGIQLFSLDIIATGSYNISILGYSQLSNAIILELMTSQNYIGLTFANNQNQLNNSIGFNLGAFQPLIYSSFDVTLANSKVLITQTTDANPSVLVYNGPVINQTTCDSSELYNYATNFKWVCSQAGGLYRVKIDLVGTIGTITRTFPLTCATSTSSKCLNDGTFSDVDMKCVCALGWSGDICEFPVCLNGGSQTTGNTCQCSPGFSGSHCETSTSTCSNSPSSPDFRSDLSSLIIVAETNALKDVYLSNGVDLLGIPITVVTYSGSQASVVLTTTDGNLLSSVLNKNENADEIIVANTADNFNNALNVALDAQITDRSLLVVISSQTDLQVDTNTLIRLAAKRSEIRFITTTDVTDSLTTFSLIGNSIPITIKTADKLTAFFENYIVAIFNGLNSQKVFNVYETDFMNVAKDVTIPADSTDGSTDNIVLLQVFNGSWKAATKTAVQFNSGSYNLYVFKDVGTSEDFTLTLRITSGADKLYYSIERINYLNTAYGFSQTTDGTDEQLIIGARNSQNNVLSIYSAPSPSTLPSANPQELPYLEIREIIGNGSLDAVQTVLFTRKPTGCLYTHFSSLNICQKSGVLGYQVRLNTRNSRLVTKQQQFILTCHNTKYSNGDTSCGGNGSPNSICSCDSGFRGIDCKEPICVNDGVRDVSVCRCPVPYFGQRCETAEYTNQRAVAFVLDLVGADDYAYNETINTVKAYFKANTDDLYIMLIANVEPTKFDFKKLSEDDLNVLLEQFYVQRSASATANLTDALNQVSLSSLPNGTLVSANIFYLTQVGLDPTDNPTTVIPSLGAFKTSAVIYSPYGTTADSSISNSLKPFTSQTQNNNNYFDATKYLISVTDSNQYFIAPTDPGRTCAYALQANIIVILDLSNTTTPGVDDKKTEILTILRDKFNYINNDVDRCSSSNHTTPPFYKERSLFSVAYLWDNGFLTGNFCPSNYDSIWQTNNKGTNSTPKFSDRQLPRINNFINNAANCTCPRSTDDNTTKFLIWMPRASTETSENRISNMTYKFENSAQFVIPFYNIDATAESTDLYYNLVKQSKLGTQIATDYILPNAVTKTAQYIVSKLEQKMCLLAKIPGSI</sequence>
<keyword evidence="2" id="KW-0732">Signal</keyword>
<organism evidence="4 5">
    <name type="scientific">Caenorhabditis angaria</name>
    <dbReference type="NCBI Taxonomy" id="860376"/>
    <lineage>
        <taxon>Eukaryota</taxon>
        <taxon>Metazoa</taxon>
        <taxon>Ecdysozoa</taxon>
        <taxon>Nematoda</taxon>
        <taxon>Chromadorea</taxon>
        <taxon>Rhabditida</taxon>
        <taxon>Rhabditina</taxon>
        <taxon>Rhabditomorpha</taxon>
        <taxon>Rhabditoidea</taxon>
        <taxon>Rhabditidae</taxon>
        <taxon>Peloderinae</taxon>
        <taxon>Caenorhabditis</taxon>
    </lineage>
</organism>
<dbReference type="PANTHER" id="PTHR34311:SF10">
    <property type="entry name" value="NEMATODE SPECIFIC PEPTIDE FAMILY-RELATED"/>
    <property type="match status" value="1"/>
</dbReference>
<gene>
    <name evidence="4" type="ORF">CAMP_LOCUS18075</name>
</gene>
<evidence type="ECO:0000256" key="2">
    <source>
        <dbReference type="SAM" id="SignalP"/>
    </source>
</evidence>
<feature type="disulfide bond" evidence="1">
    <location>
        <begin position="89"/>
        <end position="98"/>
    </location>
</feature>
<reference evidence="4" key="1">
    <citation type="submission" date="2022-11" db="EMBL/GenBank/DDBJ databases">
        <authorList>
            <person name="Kikuchi T."/>
        </authorList>
    </citation>
    <scope>NUCLEOTIDE SEQUENCE</scope>
    <source>
        <strain evidence="4">PS1010</strain>
    </source>
</reference>